<feature type="domain" description="HTH cro/C1-type" evidence="1">
    <location>
        <begin position="8"/>
        <end position="63"/>
    </location>
</feature>
<keyword evidence="3" id="KW-1185">Reference proteome</keyword>
<gene>
    <name evidence="2" type="ORF">L3V18_01100</name>
</gene>
<dbReference type="EMBL" id="JAKJPO010000001">
    <property type="protein sequence ID" value="MCF7220391.1"/>
    <property type="molecule type" value="Genomic_DNA"/>
</dbReference>
<dbReference type="Pfam" id="PF01381">
    <property type="entry name" value="HTH_3"/>
    <property type="match status" value="1"/>
</dbReference>
<comment type="caution">
    <text evidence="2">The sequence shown here is derived from an EMBL/GenBank/DDBJ whole genome shotgun (WGS) entry which is preliminary data.</text>
</comment>
<dbReference type="SUPFAM" id="SSF47413">
    <property type="entry name" value="lambda repressor-like DNA-binding domains"/>
    <property type="match status" value="1"/>
</dbReference>
<name>A0ABS9HPG3_9GAMM</name>
<dbReference type="SMART" id="SM00530">
    <property type="entry name" value="HTH_XRE"/>
    <property type="match status" value="1"/>
</dbReference>
<proteinExistence type="predicted"/>
<evidence type="ECO:0000313" key="3">
    <source>
        <dbReference type="Proteomes" id="UP001430796"/>
    </source>
</evidence>
<dbReference type="Proteomes" id="UP001430796">
    <property type="component" value="Unassembled WGS sequence"/>
</dbReference>
<dbReference type="PROSITE" id="PS50943">
    <property type="entry name" value="HTH_CROC1"/>
    <property type="match status" value="1"/>
</dbReference>
<dbReference type="RefSeq" id="WP_237052779.1">
    <property type="nucleotide sequence ID" value="NZ_JAKJPO010000001.1"/>
</dbReference>
<dbReference type="CDD" id="cd00093">
    <property type="entry name" value="HTH_XRE"/>
    <property type="match status" value="1"/>
</dbReference>
<dbReference type="InterPro" id="IPR001387">
    <property type="entry name" value="Cro/C1-type_HTH"/>
</dbReference>
<dbReference type="Gene3D" id="1.10.260.40">
    <property type="entry name" value="lambda repressor-like DNA-binding domains"/>
    <property type="match status" value="1"/>
</dbReference>
<evidence type="ECO:0000313" key="2">
    <source>
        <dbReference type="EMBL" id="MCF7220391.1"/>
    </source>
</evidence>
<accession>A0ABS9HPG3</accession>
<sequence>MATLSDRIRRARMMAKLSQQTLADTVGVQRSAVAQWERANGSYPSMHHLIRIAITTQVCLEWLGTGRGPIHPTGDDWIPAINTSDYVHDDIEAKCLAALRRIPVRIREQIVGIIGLVAENYPDA</sequence>
<reference evidence="2" key="1">
    <citation type="submission" date="2022-01" db="EMBL/GenBank/DDBJ databases">
        <title>Lysobacter chinensis sp. nov., a bacterium isolated from cow dung compost.</title>
        <authorList>
            <person name="Liu Y."/>
        </authorList>
    </citation>
    <scope>NUCLEOTIDE SEQUENCE</scope>
    <source>
        <strain evidence="2">TLK-CK17</strain>
    </source>
</reference>
<evidence type="ECO:0000259" key="1">
    <source>
        <dbReference type="PROSITE" id="PS50943"/>
    </source>
</evidence>
<protein>
    <submittedName>
        <fullName evidence="2">Helix-turn-helix domain-containing protein</fullName>
    </submittedName>
</protein>
<organism evidence="2 3">
    <name type="scientific">Marilutibacter chinensis</name>
    <dbReference type="NCBI Taxonomy" id="2912247"/>
    <lineage>
        <taxon>Bacteria</taxon>
        <taxon>Pseudomonadati</taxon>
        <taxon>Pseudomonadota</taxon>
        <taxon>Gammaproteobacteria</taxon>
        <taxon>Lysobacterales</taxon>
        <taxon>Lysobacteraceae</taxon>
        <taxon>Marilutibacter</taxon>
    </lineage>
</organism>
<reference evidence="2" key="2">
    <citation type="submission" date="2022-01" db="EMBL/GenBank/DDBJ databases">
        <authorList>
            <person name="Zhou L.Y."/>
        </authorList>
    </citation>
    <scope>NUCLEOTIDE SEQUENCE</scope>
    <source>
        <strain evidence="2">TLK-CK17</strain>
    </source>
</reference>
<dbReference type="InterPro" id="IPR010982">
    <property type="entry name" value="Lambda_DNA-bd_dom_sf"/>
</dbReference>